<dbReference type="Gene3D" id="3.30.70.120">
    <property type="match status" value="1"/>
</dbReference>
<keyword evidence="3" id="KW-0812">Transmembrane</keyword>
<evidence type="ECO:0000256" key="2">
    <source>
        <dbReference type="ARBA" id="ARBA00022475"/>
    </source>
</evidence>
<evidence type="ECO:0000256" key="5">
    <source>
        <dbReference type="ARBA" id="ARBA00023136"/>
    </source>
</evidence>
<dbReference type="Proteomes" id="UP000680304">
    <property type="component" value="Unassembled WGS sequence"/>
</dbReference>
<keyword evidence="2" id="KW-1003">Cell membrane</keyword>
<dbReference type="InterPro" id="IPR019264">
    <property type="entry name" value="DUF2179"/>
</dbReference>
<protein>
    <recommendedName>
        <fullName evidence="6">DUF2179 domain-containing protein</fullName>
    </recommendedName>
</protein>
<evidence type="ECO:0000256" key="3">
    <source>
        <dbReference type="ARBA" id="ARBA00022692"/>
    </source>
</evidence>
<evidence type="ECO:0000313" key="7">
    <source>
        <dbReference type="EMBL" id="GIQ63062.1"/>
    </source>
</evidence>
<name>A0ABQ4N4H5_9BACL</name>
<keyword evidence="5" id="KW-0472">Membrane</keyword>
<evidence type="ECO:0000256" key="4">
    <source>
        <dbReference type="ARBA" id="ARBA00022989"/>
    </source>
</evidence>
<reference evidence="7 8" key="1">
    <citation type="submission" date="2021-04" db="EMBL/GenBank/DDBJ databases">
        <title>Draft genome sequence of Paenibacillus cisolokensis, LC2-13A.</title>
        <authorList>
            <person name="Uke A."/>
            <person name="Chhe C."/>
            <person name="Baramee S."/>
            <person name="Kosugi A."/>
        </authorList>
    </citation>
    <scope>NUCLEOTIDE SEQUENCE [LARGE SCALE GENOMIC DNA]</scope>
    <source>
        <strain evidence="7 8">LC2-13A</strain>
    </source>
</reference>
<accession>A0ABQ4N4H5</accession>
<dbReference type="Pfam" id="PF10035">
    <property type="entry name" value="DUF2179"/>
    <property type="match status" value="1"/>
</dbReference>
<keyword evidence="8" id="KW-1185">Reference proteome</keyword>
<dbReference type="InterPro" id="IPR015867">
    <property type="entry name" value="N-reg_PII/ATP_PRibTrfase_C"/>
</dbReference>
<feature type="domain" description="DUF2179" evidence="6">
    <location>
        <begin position="1"/>
        <end position="35"/>
    </location>
</feature>
<dbReference type="EMBL" id="BOVJ01000052">
    <property type="protein sequence ID" value="GIQ63062.1"/>
    <property type="molecule type" value="Genomic_DNA"/>
</dbReference>
<proteinExistence type="predicted"/>
<sequence>MTVTTRYELHELRKLIRSVDARAFVNIVETAGIMGEFRRIDD</sequence>
<evidence type="ECO:0000256" key="1">
    <source>
        <dbReference type="ARBA" id="ARBA00004651"/>
    </source>
</evidence>
<evidence type="ECO:0000313" key="8">
    <source>
        <dbReference type="Proteomes" id="UP000680304"/>
    </source>
</evidence>
<evidence type="ECO:0000259" key="6">
    <source>
        <dbReference type="Pfam" id="PF10035"/>
    </source>
</evidence>
<comment type="subcellular location">
    <subcellularLocation>
        <location evidence="1">Cell membrane</location>
        <topology evidence="1">Multi-pass membrane protein</topology>
    </subcellularLocation>
</comment>
<gene>
    <name evidence="7" type="ORF">PACILC2_16300</name>
</gene>
<keyword evidence="4" id="KW-1133">Transmembrane helix</keyword>
<comment type="caution">
    <text evidence="7">The sequence shown here is derived from an EMBL/GenBank/DDBJ whole genome shotgun (WGS) entry which is preliminary data.</text>
</comment>
<organism evidence="7 8">
    <name type="scientific">Paenibacillus cisolokensis</name>
    <dbReference type="NCBI Taxonomy" id="1658519"/>
    <lineage>
        <taxon>Bacteria</taxon>
        <taxon>Bacillati</taxon>
        <taxon>Bacillota</taxon>
        <taxon>Bacilli</taxon>
        <taxon>Bacillales</taxon>
        <taxon>Paenibacillaceae</taxon>
        <taxon>Paenibacillus</taxon>
    </lineage>
</organism>